<protein>
    <submittedName>
        <fullName evidence="2">Uncharacterized protein</fullName>
    </submittedName>
</protein>
<proteinExistence type="predicted"/>
<name>A0A1A8C893_NOTKA</name>
<organism evidence="2">
    <name type="scientific">Nothobranchius kadleci</name>
    <name type="common">African annual killifish</name>
    <dbReference type="NCBI Taxonomy" id="1051664"/>
    <lineage>
        <taxon>Eukaryota</taxon>
        <taxon>Metazoa</taxon>
        <taxon>Chordata</taxon>
        <taxon>Craniata</taxon>
        <taxon>Vertebrata</taxon>
        <taxon>Euteleostomi</taxon>
        <taxon>Actinopterygii</taxon>
        <taxon>Neopterygii</taxon>
        <taxon>Teleostei</taxon>
        <taxon>Neoteleostei</taxon>
        <taxon>Acanthomorphata</taxon>
        <taxon>Ovalentaria</taxon>
        <taxon>Atherinomorphae</taxon>
        <taxon>Cyprinodontiformes</taxon>
        <taxon>Nothobranchiidae</taxon>
        <taxon>Nothobranchius</taxon>
    </lineage>
</organism>
<dbReference type="AlphaFoldDB" id="A0A1A8C893"/>
<gene>
    <name evidence="2" type="primary">Nfu_g_1_003718</name>
</gene>
<evidence type="ECO:0000313" key="2">
    <source>
        <dbReference type="EMBL" id="SBP76102.1"/>
    </source>
</evidence>
<feature type="region of interest" description="Disordered" evidence="1">
    <location>
        <begin position="1"/>
        <end position="20"/>
    </location>
</feature>
<accession>A0A1A8C893</accession>
<reference evidence="2" key="1">
    <citation type="submission" date="2016-05" db="EMBL/GenBank/DDBJ databases">
        <authorList>
            <person name="Lavstsen T."/>
            <person name="Jespersen J.S."/>
        </authorList>
    </citation>
    <scope>NUCLEOTIDE SEQUENCE</scope>
    <source>
        <tissue evidence="2">Brain</tissue>
    </source>
</reference>
<reference evidence="2" key="2">
    <citation type="submission" date="2016-06" db="EMBL/GenBank/DDBJ databases">
        <title>The genome of a short-lived fish provides insights into sex chromosome evolution and the genetic control of aging.</title>
        <authorList>
            <person name="Reichwald K."/>
            <person name="Felder M."/>
            <person name="Petzold A."/>
            <person name="Koch P."/>
            <person name="Groth M."/>
            <person name="Platzer M."/>
        </authorList>
    </citation>
    <scope>NUCLEOTIDE SEQUENCE</scope>
    <source>
        <tissue evidence="2">Brain</tissue>
    </source>
</reference>
<evidence type="ECO:0000256" key="1">
    <source>
        <dbReference type="SAM" id="MobiDB-lite"/>
    </source>
</evidence>
<sequence>ICHRYWLKPESRSSVSSNRDRHARTETFCPHTSPSPGECCKAIPRQDNRGRSAFLWYPVMHRSKIVCLYCVFCI</sequence>
<dbReference type="EMBL" id="HADZ01012161">
    <property type="protein sequence ID" value="SBP76102.1"/>
    <property type="molecule type" value="Transcribed_RNA"/>
</dbReference>
<feature type="non-terminal residue" evidence="2">
    <location>
        <position position="1"/>
    </location>
</feature>